<dbReference type="Gene3D" id="3.30.450.20">
    <property type="entry name" value="PAS domain"/>
    <property type="match status" value="1"/>
</dbReference>
<dbReference type="EMBL" id="CP130612">
    <property type="protein sequence ID" value="WKW13373.1"/>
    <property type="molecule type" value="Genomic_DNA"/>
</dbReference>
<evidence type="ECO:0000313" key="3">
    <source>
        <dbReference type="Proteomes" id="UP001229955"/>
    </source>
</evidence>
<evidence type="ECO:0000313" key="1">
    <source>
        <dbReference type="EMBL" id="WKW13373.1"/>
    </source>
</evidence>
<name>A0AA49K2H8_9BACT</name>
<dbReference type="SUPFAM" id="SSF55785">
    <property type="entry name" value="PYP-like sensor domain (PAS domain)"/>
    <property type="match status" value="1"/>
</dbReference>
<proteinExistence type="predicted"/>
<protein>
    <submittedName>
        <fullName evidence="2">Uncharacterized protein</fullName>
    </submittedName>
</protein>
<keyword evidence="3" id="KW-1185">Reference proteome</keyword>
<evidence type="ECO:0000313" key="2">
    <source>
        <dbReference type="EMBL" id="WKW16280.1"/>
    </source>
</evidence>
<dbReference type="RefSeq" id="WP_367886230.1">
    <property type="nucleotide sequence ID" value="NZ_CP130612.1"/>
</dbReference>
<dbReference type="KEGG" id="pspc:Strain318_002691"/>
<accession>A0AA49K2H8</accession>
<reference evidence="2" key="1">
    <citation type="submission" date="2023-07" db="EMBL/GenBank/DDBJ databases">
        <authorList>
            <person name="Haufschild T."/>
            <person name="Kallscheuer N."/>
            <person name="Hammer J."/>
            <person name="Kohn T."/>
            <person name="Kabuu M."/>
            <person name="Jogler M."/>
            <person name="Wohfarth N."/>
            <person name="Heuer A."/>
            <person name="Rohde M."/>
            <person name="van Teeseling M.C.F."/>
            <person name="Jogler C."/>
        </authorList>
    </citation>
    <scope>NUCLEOTIDE SEQUENCE</scope>
    <source>
        <strain evidence="1">Strain 138</strain>
        <strain evidence="2">Strain 318</strain>
    </source>
</reference>
<organism evidence="2 3">
    <name type="scientific">Pseudogemmatithrix spongiicola</name>
    <dbReference type="NCBI Taxonomy" id="3062599"/>
    <lineage>
        <taxon>Bacteria</taxon>
        <taxon>Pseudomonadati</taxon>
        <taxon>Gemmatimonadota</taxon>
        <taxon>Gemmatimonadia</taxon>
        <taxon>Gemmatimonadales</taxon>
        <taxon>Gemmatimonadaceae</taxon>
        <taxon>Pseudogemmatithrix</taxon>
    </lineage>
</organism>
<sequence length="189" mass="21305">MTNDTIVYRVDADDRIVSVSSAWDPFAIANNGREVTASSVLGKNLFEFIGDRTTRHIYRQMLARIRAGGNLRYRYRCDSPDCRRLMEMQIVATAEKGGVEFRSVTVEEHPRTPMVVPQADGALDPDPEELQRACGWCNRLDVDGTWMEIEDALPRLRLLERASPPTVTHGICEDCLARMTEELEFATGA</sequence>
<accession>A0AA49JWX3</accession>
<dbReference type="EMBL" id="CP130613">
    <property type="protein sequence ID" value="WKW16280.1"/>
    <property type="molecule type" value="Genomic_DNA"/>
</dbReference>
<gene>
    <name evidence="1" type="ORF">Strain138_002691</name>
    <name evidence="2" type="ORF">Strain318_002691</name>
</gene>
<dbReference type="InterPro" id="IPR035965">
    <property type="entry name" value="PAS-like_dom_sf"/>
</dbReference>
<dbReference type="AlphaFoldDB" id="A0AA49K2H8"/>
<dbReference type="Proteomes" id="UP001229955">
    <property type="component" value="Chromosome"/>
</dbReference>